<feature type="domain" description="Histidine kinase" evidence="20">
    <location>
        <begin position="498"/>
        <end position="718"/>
    </location>
</feature>
<dbReference type="SMART" id="SM00388">
    <property type="entry name" value="HisKA"/>
    <property type="match status" value="1"/>
</dbReference>
<evidence type="ECO:0000256" key="9">
    <source>
        <dbReference type="ARBA" id="ARBA00022840"/>
    </source>
</evidence>
<dbReference type="PATRIC" id="fig|206506.3.peg.519"/>
<dbReference type="Gene3D" id="3.40.50.2300">
    <property type="match status" value="1"/>
</dbReference>
<dbReference type="EC" id="2.7.13.3" evidence="3"/>
<evidence type="ECO:0000256" key="10">
    <source>
        <dbReference type="ARBA" id="ARBA00022989"/>
    </source>
</evidence>
<evidence type="ECO:0000256" key="1">
    <source>
        <dbReference type="ARBA" id="ARBA00000085"/>
    </source>
</evidence>
<keyword evidence="9" id="KW-0067">ATP-binding</keyword>
<evidence type="ECO:0000256" key="8">
    <source>
        <dbReference type="ARBA" id="ARBA00022741"/>
    </source>
</evidence>
<protein>
    <recommendedName>
        <fullName evidence="15">Virulence sensor protein BvgS</fullName>
        <ecNumber evidence="3">2.7.13.3</ecNumber>
    </recommendedName>
</protein>
<feature type="domain" description="HPt" evidence="22">
    <location>
        <begin position="993"/>
        <end position="1084"/>
    </location>
</feature>
<dbReference type="InterPro" id="IPR036890">
    <property type="entry name" value="HATPase_C_sf"/>
</dbReference>
<evidence type="ECO:0000256" key="2">
    <source>
        <dbReference type="ARBA" id="ARBA00004651"/>
    </source>
</evidence>
<dbReference type="Pfam" id="PF01627">
    <property type="entry name" value="Hpt"/>
    <property type="match status" value="1"/>
</dbReference>
<dbReference type="InterPro" id="IPR011006">
    <property type="entry name" value="CheY-like_superfamily"/>
</dbReference>
<evidence type="ECO:0000256" key="5">
    <source>
        <dbReference type="ARBA" id="ARBA00022553"/>
    </source>
</evidence>
<dbReference type="PANTHER" id="PTHR45339:SF1">
    <property type="entry name" value="HYBRID SIGNAL TRANSDUCTION HISTIDINE KINASE J"/>
    <property type="match status" value="1"/>
</dbReference>
<keyword evidence="8" id="KW-0547">Nucleotide-binding</keyword>
<dbReference type="GO" id="GO:0005886">
    <property type="term" value="C:plasma membrane"/>
    <property type="evidence" value="ECO:0007669"/>
    <property type="project" value="UniProtKB-SubCell"/>
</dbReference>
<accession>A0A171KW85</accession>
<comment type="function">
    <text evidence="14">Member of the two-component regulatory system BvgS/BvgA. Phosphorylates BvgA via a four-step phosphorelay in response to environmental signals.</text>
</comment>
<keyword evidence="6 19" id="KW-0812">Transmembrane</keyword>
<evidence type="ECO:0000256" key="14">
    <source>
        <dbReference type="ARBA" id="ARBA00058004"/>
    </source>
</evidence>
<keyword evidence="5 17" id="KW-0597">Phosphoprotein</keyword>
<evidence type="ECO:0000256" key="13">
    <source>
        <dbReference type="ARBA" id="ARBA00023136"/>
    </source>
</evidence>
<dbReference type="SUPFAM" id="SSF47384">
    <property type="entry name" value="Homodimeric domain of signal transducing histidine kinase"/>
    <property type="match status" value="1"/>
</dbReference>
<dbReference type="PROSITE" id="PS50894">
    <property type="entry name" value="HPT"/>
    <property type="match status" value="1"/>
</dbReference>
<feature type="domain" description="Response regulatory" evidence="21">
    <location>
        <begin position="841"/>
        <end position="955"/>
    </location>
</feature>
<evidence type="ECO:0000256" key="7">
    <source>
        <dbReference type="ARBA" id="ARBA00022729"/>
    </source>
</evidence>
<dbReference type="CDD" id="cd00082">
    <property type="entry name" value="HisKA"/>
    <property type="match status" value="1"/>
</dbReference>
<evidence type="ECO:0000259" key="22">
    <source>
        <dbReference type="PROSITE" id="PS50894"/>
    </source>
</evidence>
<dbReference type="SUPFAM" id="SSF55874">
    <property type="entry name" value="ATPase domain of HSP90 chaperone/DNA topoisomerase II/histidine kinase"/>
    <property type="match status" value="1"/>
</dbReference>
<sequence>MSQPSLHTIRRLFLRQSTAIFGASMLVLILSCVLAMGSQLVLEQERAALTSDFTTTISYVREQEQFLRQLQDENTRVLSLLDPQPSLRRPATPMHMEYLPEAGPAFSLLRGNLPDQADARLRQAYTALASHLASNYSSFWTFSYYPSTNLLLLDASGRALITVPAVDAANAPEPLSPRQLEQIRQVAQQYLSNPQAERRRGSPPTSSGVRWFPFPGAPHKMLAFLPAGLPSAAWPGGSAGPGEHYMVSLWNHQRLLTASSAHHETPPYLFWLSNARQGILLGSGEPPPMDHDGFQLTAEGLVLCLHSQPGDWTGCFRIEYGSFVAENMWMPVTASLLLLLCLLWAIGYLRWYQRSIIDPAQQAQNALEESEKFNRELVATAPVALCLLSQSDGSIVFASKAALQWLELEPDATHPKWTSQAERHQVLEARKPGEIEQVELPSGRSLHVSYTPTRYRQQDVVLCAFTDITARAEEQRALERAKQAADEASEAKTVFLSTMSHEIRTPLYGVLGTLELLSLTSLDTVQRQHVARIQKASQLLMEQISDILDISKIEANQLQLEPSPFCPRRLVQECVGSYAGMAQQKQLLLFCLIDPQVPDMLEGDAIRIRQVLSNLVSNAIKFTAAGQIIVRLGLASQDESHCTVRFQVADTGIGIPPDALPQLFTPFYMAETNRHTIRGAGLGLSICERLVHLMDGHIHVTSEPGLGSQFSLTLPLQRCDATPPAVPALDGLRILLRTARPELTHNLACWLERWGAQASAAGTPLPPPDMHTWLLEVQMPAQECPPGWEQRYISLAPADGNGTHPAIDVCSVDDIAMGLARLSGHLAEDTPAQPSRRLALHVLIADDNPINQATLANQLEQLGCRVSMADDGAAALELWRRQAHDVVLTDVNMPRMNGYELSRALRAMGVQQPIIGITANATRNDGRNCMQSGMNTWLVKPIALDTLYQQLARLCPAAVGTAAPAAPPTPTQPSPPASPPASACTPAMDDVAIAPVPEKYRALFRDTMAADLSKLEHNIQAQDLPQVLQNLHRISGGLAVVDNQALAEAIVALQEQLRSQGLADVPAAELASLCRRLHDMIAPA</sequence>
<keyword evidence="7" id="KW-0732">Signal</keyword>
<dbReference type="SMART" id="SM00448">
    <property type="entry name" value="REC"/>
    <property type="match status" value="1"/>
</dbReference>
<evidence type="ECO:0000256" key="17">
    <source>
        <dbReference type="PROSITE-ProRule" id="PRU00169"/>
    </source>
</evidence>
<evidence type="ECO:0000256" key="11">
    <source>
        <dbReference type="ARBA" id="ARBA00023012"/>
    </source>
</evidence>
<keyword evidence="4" id="KW-1003">Cell membrane</keyword>
<feature type="modified residue" description="Phosphohistidine" evidence="16">
    <location>
        <position position="1032"/>
    </location>
</feature>
<feature type="modified residue" description="4-aspartylphosphate" evidence="17">
    <location>
        <position position="890"/>
    </location>
</feature>
<proteinExistence type="predicted"/>
<dbReference type="CDD" id="cd17546">
    <property type="entry name" value="REC_hyHK_CKI1_RcsC-like"/>
    <property type="match status" value="1"/>
</dbReference>
<dbReference type="Gene3D" id="3.30.565.10">
    <property type="entry name" value="Histidine kinase-like ATPase, C-terminal domain"/>
    <property type="match status" value="1"/>
</dbReference>
<dbReference type="InterPro" id="IPR035965">
    <property type="entry name" value="PAS-like_dom_sf"/>
</dbReference>
<evidence type="ECO:0000259" key="20">
    <source>
        <dbReference type="PROSITE" id="PS50109"/>
    </source>
</evidence>
<evidence type="ECO:0000256" key="6">
    <source>
        <dbReference type="ARBA" id="ARBA00022692"/>
    </source>
</evidence>
<evidence type="ECO:0000256" key="16">
    <source>
        <dbReference type="PROSITE-ProRule" id="PRU00110"/>
    </source>
</evidence>
<dbReference type="InterPro" id="IPR003661">
    <property type="entry name" value="HisK_dim/P_dom"/>
</dbReference>
<dbReference type="SMART" id="SM00387">
    <property type="entry name" value="HATPase_c"/>
    <property type="match status" value="1"/>
</dbReference>
<dbReference type="Gene3D" id="3.30.450.20">
    <property type="entry name" value="PAS domain"/>
    <property type="match status" value="1"/>
</dbReference>
<dbReference type="InterPro" id="IPR005467">
    <property type="entry name" value="His_kinase_dom"/>
</dbReference>
<comment type="subcellular location">
    <subcellularLocation>
        <location evidence="2">Cell membrane</location>
        <topology evidence="2">Multi-pass membrane protein</topology>
    </subcellularLocation>
</comment>
<dbReference type="Pfam" id="PF00072">
    <property type="entry name" value="Response_reg"/>
    <property type="match status" value="1"/>
</dbReference>
<name>A0A171KW85_9BURK</name>
<evidence type="ECO:0000313" key="24">
    <source>
        <dbReference type="Proteomes" id="UP000078084"/>
    </source>
</evidence>
<keyword evidence="12" id="KW-0843">Virulence</keyword>
<dbReference type="Pfam" id="PF02518">
    <property type="entry name" value="HATPase_c"/>
    <property type="match status" value="1"/>
</dbReference>
<dbReference type="InterPro" id="IPR001789">
    <property type="entry name" value="Sig_transdc_resp-reg_receiver"/>
</dbReference>
<dbReference type="EMBL" id="LBNE01000001">
    <property type="protein sequence ID" value="KKO73152.1"/>
    <property type="molecule type" value="Genomic_DNA"/>
</dbReference>
<comment type="catalytic activity">
    <reaction evidence="1">
        <text>ATP + protein L-histidine = ADP + protein N-phospho-L-histidine.</text>
        <dbReference type="EC" id="2.7.13.3"/>
    </reaction>
</comment>
<evidence type="ECO:0000256" key="4">
    <source>
        <dbReference type="ARBA" id="ARBA00022475"/>
    </source>
</evidence>
<keyword evidence="10 19" id="KW-1133">Transmembrane helix</keyword>
<dbReference type="PROSITE" id="PS50110">
    <property type="entry name" value="RESPONSE_REGULATORY"/>
    <property type="match status" value="1"/>
</dbReference>
<dbReference type="STRING" id="206506.AAV32_02345"/>
<evidence type="ECO:0000256" key="18">
    <source>
        <dbReference type="SAM" id="MobiDB-lite"/>
    </source>
</evidence>
<dbReference type="PANTHER" id="PTHR45339">
    <property type="entry name" value="HYBRID SIGNAL TRANSDUCTION HISTIDINE KINASE J"/>
    <property type="match status" value="1"/>
</dbReference>
<dbReference type="Gene3D" id="1.20.120.160">
    <property type="entry name" value="HPT domain"/>
    <property type="match status" value="1"/>
</dbReference>
<dbReference type="InterPro" id="IPR004358">
    <property type="entry name" value="Sig_transdc_His_kin-like_C"/>
</dbReference>
<keyword evidence="11" id="KW-0902">Two-component regulatory system</keyword>
<dbReference type="SUPFAM" id="SSF47226">
    <property type="entry name" value="Histidine-containing phosphotransfer domain, HPT domain"/>
    <property type="match status" value="1"/>
</dbReference>
<feature type="region of interest" description="Disordered" evidence="18">
    <location>
        <begin position="961"/>
        <end position="986"/>
    </location>
</feature>
<dbReference type="Gene3D" id="1.10.287.130">
    <property type="match status" value="1"/>
</dbReference>
<keyword evidence="24" id="KW-1185">Reference proteome</keyword>
<gene>
    <name evidence="23" type="ORF">AAV32_02345</name>
</gene>
<feature type="transmembrane region" description="Helical" evidence="19">
    <location>
        <begin position="20"/>
        <end position="42"/>
    </location>
</feature>
<dbReference type="GO" id="GO:0000155">
    <property type="term" value="F:phosphorelay sensor kinase activity"/>
    <property type="evidence" value="ECO:0007669"/>
    <property type="project" value="InterPro"/>
</dbReference>
<dbReference type="PROSITE" id="PS50109">
    <property type="entry name" value="HIS_KIN"/>
    <property type="match status" value="1"/>
</dbReference>
<dbReference type="FunFam" id="3.30.565.10:FF:000010">
    <property type="entry name" value="Sensor histidine kinase RcsC"/>
    <property type="match status" value="1"/>
</dbReference>
<evidence type="ECO:0000259" key="21">
    <source>
        <dbReference type="PROSITE" id="PS50110"/>
    </source>
</evidence>
<dbReference type="GO" id="GO:0005524">
    <property type="term" value="F:ATP binding"/>
    <property type="evidence" value="ECO:0007669"/>
    <property type="project" value="UniProtKB-KW"/>
</dbReference>
<reference evidence="23 24" key="1">
    <citation type="submission" date="2015-04" db="EMBL/GenBank/DDBJ databases">
        <title>Genome sequence of Kerstersia gyiorum CG1.</title>
        <authorList>
            <person name="Greninger A.L."/>
            <person name="Kozyreva V."/>
            <person name="Chaturvedi V."/>
        </authorList>
    </citation>
    <scope>NUCLEOTIDE SEQUENCE [LARGE SCALE GENOMIC DNA]</scope>
    <source>
        <strain evidence="23 24">CG1</strain>
    </source>
</reference>
<comment type="caution">
    <text evidence="23">The sequence shown here is derived from an EMBL/GenBank/DDBJ whole genome shotgun (WGS) entry which is preliminary data.</text>
</comment>
<dbReference type="SUPFAM" id="SSF55785">
    <property type="entry name" value="PYP-like sensor domain (PAS domain)"/>
    <property type="match status" value="1"/>
</dbReference>
<evidence type="ECO:0000313" key="23">
    <source>
        <dbReference type="EMBL" id="KKO73152.1"/>
    </source>
</evidence>
<dbReference type="SUPFAM" id="SSF52172">
    <property type="entry name" value="CheY-like"/>
    <property type="match status" value="1"/>
</dbReference>
<dbReference type="RefSeq" id="WP_068367132.1">
    <property type="nucleotide sequence ID" value="NZ_LBNE01000001.1"/>
</dbReference>
<evidence type="ECO:0000256" key="19">
    <source>
        <dbReference type="SAM" id="Phobius"/>
    </source>
</evidence>
<evidence type="ECO:0000256" key="15">
    <source>
        <dbReference type="ARBA" id="ARBA00070152"/>
    </source>
</evidence>
<dbReference type="InterPro" id="IPR036097">
    <property type="entry name" value="HisK_dim/P_sf"/>
</dbReference>
<feature type="compositionally biased region" description="Pro residues" evidence="18">
    <location>
        <begin position="965"/>
        <end position="979"/>
    </location>
</feature>
<dbReference type="CDD" id="cd16922">
    <property type="entry name" value="HATPase_EvgS-ArcB-TorS-like"/>
    <property type="match status" value="1"/>
</dbReference>
<dbReference type="Pfam" id="PF00512">
    <property type="entry name" value="HisKA"/>
    <property type="match status" value="1"/>
</dbReference>
<keyword evidence="13 19" id="KW-0472">Membrane</keyword>
<dbReference type="AlphaFoldDB" id="A0A171KW85"/>
<dbReference type="InterPro" id="IPR003594">
    <property type="entry name" value="HATPase_dom"/>
</dbReference>
<evidence type="ECO:0000256" key="12">
    <source>
        <dbReference type="ARBA" id="ARBA00023026"/>
    </source>
</evidence>
<organism evidence="23 24">
    <name type="scientific">Kerstersia gyiorum</name>
    <dbReference type="NCBI Taxonomy" id="206506"/>
    <lineage>
        <taxon>Bacteria</taxon>
        <taxon>Pseudomonadati</taxon>
        <taxon>Pseudomonadota</taxon>
        <taxon>Betaproteobacteria</taxon>
        <taxon>Burkholderiales</taxon>
        <taxon>Alcaligenaceae</taxon>
        <taxon>Kerstersia</taxon>
    </lineage>
</organism>
<evidence type="ECO:0000256" key="3">
    <source>
        <dbReference type="ARBA" id="ARBA00012438"/>
    </source>
</evidence>
<dbReference type="InterPro" id="IPR036641">
    <property type="entry name" value="HPT_dom_sf"/>
</dbReference>
<dbReference type="Proteomes" id="UP000078084">
    <property type="component" value="Unassembled WGS sequence"/>
</dbReference>
<dbReference type="PRINTS" id="PR00344">
    <property type="entry name" value="BCTRLSENSOR"/>
</dbReference>
<dbReference type="InterPro" id="IPR008207">
    <property type="entry name" value="Sig_transdc_His_kin_Hpt_dom"/>
</dbReference>